<evidence type="ECO:0000256" key="1">
    <source>
        <dbReference type="ARBA" id="ARBA00044755"/>
    </source>
</evidence>
<dbReference type="PANTHER" id="PTHR35024">
    <property type="entry name" value="HYPOTHETICAL CYTOSOLIC PROTEIN"/>
    <property type="match status" value="1"/>
</dbReference>
<gene>
    <name evidence="3" type="ORF">C7I55_00920</name>
</gene>
<keyword evidence="4" id="KW-1185">Reference proteome</keyword>
<evidence type="ECO:0000256" key="2">
    <source>
        <dbReference type="SAM" id="MobiDB-lite"/>
    </source>
</evidence>
<comment type="caution">
    <text evidence="3">The sequence shown here is derived from an EMBL/GenBank/DDBJ whole genome shotgun (WGS) entry which is preliminary data.</text>
</comment>
<protein>
    <recommendedName>
        <fullName evidence="5">Cell shape determination protein CcmA</fullName>
    </recommendedName>
</protein>
<evidence type="ECO:0000313" key="3">
    <source>
        <dbReference type="EMBL" id="PSJ43003.1"/>
    </source>
</evidence>
<accession>A0A2P7QYI1</accession>
<evidence type="ECO:0000313" key="4">
    <source>
        <dbReference type="Proteomes" id="UP000241167"/>
    </source>
</evidence>
<sequence>MMDRLGRASMFARGAKAERDFSFIGPEVIVTGNIVTSGRLHVDGIVNGDIRCGTLTQGSSGAVHGNLLVEEARLGGLVDGAVEAGTLTLEPSARITGDVLYESLGIAAGAQVEGRFRRRKGPSDHGAAAAREEGSRMLPEPPDVVGGAAEMPPRPHSRRGAPKRPEAAELFGPVPAAHEAQAAE</sequence>
<evidence type="ECO:0008006" key="5">
    <source>
        <dbReference type="Google" id="ProtNLM"/>
    </source>
</evidence>
<dbReference type="PANTHER" id="PTHR35024:SF4">
    <property type="entry name" value="POLYMER-FORMING CYTOSKELETAL PROTEIN"/>
    <property type="match status" value="1"/>
</dbReference>
<feature type="region of interest" description="Disordered" evidence="2">
    <location>
        <begin position="115"/>
        <end position="184"/>
    </location>
</feature>
<organism evidence="3 4">
    <name type="scientific">Allosphingosinicella deserti</name>
    <dbReference type="NCBI Taxonomy" id="2116704"/>
    <lineage>
        <taxon>Bacteria</taxon>
        <taxon>Pseudomonadati</taxon>
        <taxon>Pseudomonadota</taxon>
        <taxon>Alphaproteobacteria</taxon>
        <taxon>Sphingomonadales</taxon>
        <taxon>Sphingomonadaceae</taxon>
        <taxon>Allosphingosinicella</taxon>
    </lineage>
</organism>
<name>A0A2P7QYI1_9SPHN</name>
<reference evidence="3 4" key="1">
    <citation type="submission" date="2018-03" db="EMBL/GenBank/DDBJ databases">
        <title>The draft genome of Sphingosinicella sp. GL-C-18.</title>
        <authorList>
            <person name="Liu L."/>
            <person name="Li L."/>
            <person name="Liang L."/>
            <person name="Zhang X."/>
            <person name="Wang T."/>
        </authorList>
    </citation>
    <scope>NUCLEOTIDE SEQUENCE [LARGE SCALE GENOMIC DNA]</scope>
    <source>
        <strain evidence="3 4">GL-C-18</strain>
    </source>
</reference>
<dbReference type="InterPro" id="IPR007607">
    <property type="entry name" value="BacA/B"/>
</dbReference>
<dbReference type="Proteomes" id="UP000241167">
    <property type="component" value="Unassembled WGS sequence"/>
</dbReference>
<dbReference type="AlphaFoldDB" id="A0A2P7QYI1"/>
<dbReference type="EMBL" id="PXYI01000001">
    <property type="protein sequence ID" value="PSJ43003.1"/>
    <property type="molecule type" value="Genomic_DNA"/>
</dbReference>
<comment type="similarity">
    <text evidence="1">Belongs to the bactofilin family.</text>
</comment>
<proteinExistence type="inferred from homology"/>
<dbReference type="Pfam" id="PF04519">
    <property type="entry name" value="Bactofilin"/>
    <property type="match status" value="1"/>
</dbReference>